<dbReference type="Pfam" id="PF26566">
    <property type="entry name" value="PH_40"/>
    <property type="match status" value="1"/>
</dbReference>
<name>A0ABT9BA47_9BACT</name>
<reference evidence="3" key="1">
    <citation type="submission" date="2023-07" db="EMBL/GenBank/DDBJ databases">
        <authorList>
            <person name="Kim M.K."/>
        </authorList>
    </citation>
    <scope>NUCLEOTIDE SEQUENCE</scope>
    <source>
        <strain evidence="3">ASUV-10-1</strain>
    </source>
</reference>
<keyword evidence="1" id="KW-0472">Membrane</keyword>
<evidence type="ECO:0000313" key="4">
    <source>
        <dbReference type="Proteomes" id="UP001176429"/>
    </source>
</evidence>
<dbReference type="RefSeq" id="WP_305006454.1">
    <property type="nucleotide sequence ID" value="NZ_JAUQSY010000006.1"/>
</dbReference>
<evidence type="ECO:0000313" key="3">
    <source>
        <dbReference type="EMBL" id="MDO7875135.1"/>
    </source>
</evidence>
<feature type="transmembrane region" description="Helical" evidence="1">
    <location>
        <begin position="12"/>
        <end position="32"/>
    </location>
</feature>
<protein>
    <recommendedName>
        <fullName evidence="2">PH domain-containing protein</fullName>
    </recommendedName>
</protein>
<sequence length="197" mass="22581">MKNALLRPLLEVALLLLVALGITRWLTGLFGVRVKLLRLSAGRQLRLAFWPLLALDASLSAVSAMLLNGRSAQGFEWVLAAVFFGLTLTLSLPAFVLHVRYWLLNNGTEVIFQPEANQFEIYEQGQRQFFNYRDILKVERVSCRARRTFWVNYDYLRLHLADGRILTLTSLLGDLEPLTTFLRSAPTERRAVAWCWV</sequence>
<dbReference type="InterPro" id="IPR058916">
    <property type="entry name" value="PH_40"/>
</dbReference>
<dbReference type="EMBL" id="JAUQSY010000006">
    <property type="protein sequence ID" value="MDO7875135.1"/>
    <property type="molecule type" value="Genomic_DNA"/>
</dbReference>
<keyword evidence="1" id="KW-1133">Transmembrane helix</keyword>
<evidence type="ECO:0000259" key="2">
    <source>
        <dbReference type="Pfam" id="PF26566"/>
    </source>
</evidence>
<organism evidence="3 4">
    <name type="scientific">Hymenobacter aranciens</name>
    <dbReference type="NCBI Taxonomy" id="3063996"/>
    <lineage>
        <taxon>Bacteria</taxon>
        <taxon>Pseudomonadati</taxon>
        <taxon>Bacteroidota</taxon>
        <taxon>Cytophagia</taxon>
        <taxon>Cytophagales</taxon>
        <taxon>Hymenobacteraceae</taxon>
        <taxon>Hymenobacter</taxon>
    </lineage>
</organism>
<feature type="domain" description="PH" evidence="2">
    <location>
        <begin position="39"/>
        <end position="181"/>
    </location>
</feature>
<proteinExistence type="predicted"/>
<feature type="transmembrane region" description="Helical" evidence="1">
    <location>
        <begin position="77"/>
        <end position="97"/>
    </location>
</feature>
<feature type="transmembrane region" description="Helical" evidence="1">
    <location>
        <begin position="44"/>
        <end position="65"/>
    </location>
</feature>
<keyword evidence="1" id="KW-0812">Transmembrane</keyword>
<dbReference type="Proteomes" id="UP001176429">
    <property type="component" value="Unassembled WGS sequence"/>
</dbReference>
<keyword evidence="4" id="KW-1185">Reference proteome</keyword>
<evidence type="ECO:0000256" key="1">
    <source>
        <dbReference type="SAM" id="Phobius"/>
    </source>
</evidence>
<gene>
    <name evidence="3" type="ORF">Q5H93_10365</name>
</gene>
<accession>A0ABT9BA47</accession>
<comment type="caution">
    <text evidence="3">The sequence shown here is derived from an EMBL/GenBank/DDBJ whole genome shotgun (WGS) entry which is preliminary data.</text>
</comment>